<accession>A0ABP8XG37</accession>
<comment type="caution">
    <text evidence="2">The sequence shown here is derived from an EMBL/GenBank/DDBJ whole genome shotgun (WGS) entry which is preliminary data.</text>
</comment>
<name>A0ABP8XG37_9ACTN</name>
<keyword evidence="1" id="KW-1133">Transmembrane helix</keyword>
<keyword evidence="3" id="KW-1185">Reference proteome</keyword>
<proteinExistence type="predicted"/>
<keyword evidence="1" id="KW-0472">Membrane</keyword>
<feature type="transmembrane region" description="Helical" evidence="1">
    <location>
        <begin position="15"/>
        <end position="41"/>
    </location>
</feature>
<protein>
    <recommendedName>
        <fullName evidence="4">Pyrroloquinoline-quinone binding quinoprotein</fullName>
    </recommendedName>
</protein>
<evidence type="ECO:0000313" key="2">
    <source>
        <dbReference type="EMBL" id="GAA4706900.1"/>
    </source>
</evidence>
<keyword evidence="1" id="KW-0812">Transmembrane</keyword>
<evidence type="ECO:0000313" key="3">
    <source>
        <dbReference type="Proteomes" id="UP001499974"/>
    </source>
</evidence>
<feature type="transmembrane region" description="Helical" evidence="1">
    <location>
        <begin position="53"/>
        <end position="72"/>
    </location>
</feature>
<sequence>MAHYDRGEMRFGRTLALLGVGLLWFGFGPLVLVAALLSLLWPPARAWLRPTRRVVAVWAAVVVVLAGLAVVVPDGWVPIPPGPGRWVTPAYVGRPLVAGPERGPVGESPTVVTKSYGVADCHRVEFDDDGRPVLLCGGERPVLRVLDPDSLRQLRSTDLPGAGCAGRLVVVGADLVASSGQRILTIGDDDLVVESSVDLAGELGSGDCVTGLGADPTGRVWFASRDGLVGFVAGDRVRTVDLGDRVDRPLTVADEGVYVAGAEGLHRVVIEGGKPVAAWDSPYDDGGERGSAPVVLPDGLVAVADNRSPRLQVVFHRAGSGDVVCRAEVFGDDEGATDGGLVAAGSGVVVQNSHGYHGPRSTLLGRTTSRGIARVDVVGGRCRVAWTTDMDAPSGAPAVSTEDGLAYVWTKRHSWLGVDAWYLSALDLRTGRLAWARRTGLNPLADNHGGAVALGPDRAAYVPVLGGLVKVADRR</sequence>
<reference evidence="3" key="1">
    <citation type="journal article" date="2019" name="Int. J. Syst. Evol. Microbiol.">
        <title>The Global Catalogue of Microorganisms (GCM) 10K type strain sequencing project: providing services to taxonomists for standard genome sequencing and annotation.</title>
        <authorList>
            <consortium name="The Broad Institute Genomics Platform"/>
            <consortium name="The Broad Institute Genome Sequencing Center for Infectious Disease"/>
            <person name="Wu L."/>
            <person name="Ma J."/>
        </authorList>
    </citation>
    <scope>NUCLEOTIDE SEQUENCE [LARGE SCALE GENOMIC DNA]</scope>
    <source>
        <strain evidence="3">JCM 18531</strain>
    </source>
</reference>
<dbReference type="EMBL" id="BAABKM010000002">
    <property type="protein sequence ID" value="GAA4706900.1"/>
    <property type="molecule type" value="Genomic_DNA"/>
</dbReference>
<gene>
    <name evidence="2" type="ORF">GCM10023349_26540</name>
</gene>
<evidence type="ECO:0000256" key="1">
    <source>
        <dbReference type="SAM" id="Phobius"/>
    </source>
</evidence>
<organism evidence="2 3">
    <name type="scientific">Nocardioides conyzicola</name>
    <dbReference type="NCBI Taxonomy" id="1651781"/>
    <lineage>
        <taxon>Bacteria</taxon>
        <taxon>Bacillati</taxon>
        <taxon>Actinomycetota</taxon>
        <taxon>Actinomycetes</taxon>
        <taxon>Propionibacteriales</taxon>
        <taxon>Nocardioidaceae</taxon>
        <taxon>Nocardioides</taxon>
    </lineage>
</organism>
<dbReference type="Proteomes" id="UP001499974">
    <property type="component" value="Unassembled WGS sequence"/>
</dbReference>
<dbReference type="SUPFAM" id="SSF75011">
    <property type="entry name" value="3-carboxy-cis,cis-mucoante lactonizing enzyme"/>
    <property type="match status" value="1"/>
</dbReference>
<evidence type="ECO:0008006" key="4">
    <source>
        <dbReference type="Google" id="ProtNLM"/>
    </source>
</evidence>